<dbReference type="InterPro" id="IPR036291">
    <property type="entry name" value="NAD(P)-bd_dom_sf"/>
</dbReference>
<dbReference type="GO" id="GO:0016747">
    <property type="term" value="F:acyltransferase activity, transferring groups other than amino-acyl groups"/>
    <property type="evidence" value="ECO:0007669"/>
    <property type="project" value="InterPro"/>
</dbReference>
<keyword evidence="7" id="KW-1185">Reference proteome</keyword>
<evidence type="ECO:0000256" key="2">
    <source>
        <dbReference type="ARBA" id="ARBA00022741"/>
    </source>
</evidence>
<feature type="domain" description="N-acetyltransferase" evidence="5">
    <location>
        <begin position="737"/>
        <end position="894"/>
    </location>
</feature>
<keyword evidence="2" id="KW-0547">Nucleotide-binding</keyword>
<proteinExistence type="inferred from homology"/>
<dbReference type="PANTHER" id="PTHR43334">
    <property type="entry name" value="ACETATE--COA LIGASE [ADP-FORMING]"/>
    <property type="match status" value="1"/>
</dbReference>
<dbReference type="InterPro" id="IPR016102">
    <property type="entry name" value="Succinyl-CoA_synth-like"/>
</dbReference>
<dbReference type="PANTHER" id="PTHR43334:SF1">
    <property type="entry name" value="3-HYDROXYPROPIONATE--COA LIGASE [ADP-FORMING]"/>
    <property type="match status" value="1"/>
</dbReference>
<dbReference type="EMBL" id="QPJY01000017">
    <property type="protein sequence ID" value="RCX23887.1"/>
    <property type="molecule type" value="Genomic_DNA"/>
</dbReference>
<dbReference type="InterPro" id="IPR003781">
    <property type="entry name" value="CoA-bd"/>
</dbReference>
<dbReference type="Proteomes" id="UP000252707">
    <property type="component" value="Unassembled WGS sequence"/>
</dbReference>
<dbReference type="InterPro" id="IPR013815">
    <property type="entry name" value="ATP_grasp_subdomain_1"/>
</dbReference>
<keyword evidence="3" id="KW-0067">ATP-binding</keyword>
<dbReference type="SMART" id="SM00881">
    <property type="entry name" value="CoA_binding"/>
    <property type="match status" value="1"/>
</dbReference>
<sequence>MTIKNLEFVFRPKSVALIGASDRPSSIGAVLANNLYLGGFDGPIMPVNPSHRFVRGVWTYPDVANLPVTPDLAVIATPPDAVPGIIAELGARGTKAAVVITAGFGETAQTHGRELQQAMLDAARPHTLRIVGPNCLGVLIPGIGLNASFAHLNPLAGQLAFVTQSGAIVTSILDWAQSRGIGFSHLVSLGDMADVDFADLLDYLANERETRAILLYVEAITNARKFMSAARAAARMKPVIIVKAGRHAEGARAAASHTGALAGSDAVYDAAFRRAGMLRVYTLEELFDAAETLAMGCRPRGERLAILTNGGGVGVLAADAVIDEGARLAELAPETLANLDRVLPPTWSHGNPVDIVGDATGSRYADALEVLANDRDIDAILVLNCPTAVASSTDAAQAVIRTATAKPKLPLLTSWVGDGSAAEVRHLFARHRIPSYDTPEQAVRAFMHLVNYRRNQETLMETPPSVPEEFTTDTARAQRVIRQALGESRDWLTEPEAKEVLAAYGVPIVSTEWARTPGEAASVAARIGGTVVLKIVSPDISHKSDVGGVARDLDGPAAVQEMAVTMQERVRWARPEARLTGFSVQPMVRRPQAFELIIGVTEDPQFGPTILFGQGGTAVEVLKDQALALPPLNMRLAHEVMSRTRIHSLLQGYRDLPPANLEAIALTLIKVAQLVIDIPELMELDINPLLADQYGVIALDARMRVGEATGPAGQRLAIRPYPKELEEEIPLGDGRTLLLRPIRPEDEPSLQATFSKLTPEEVRLRFFISMKTLSHVAAVRFTQIDYDREMGLILTESGIPGKTEIYGVANIIADTENERAEYAIIVRHDMTAMGLGIFLMKRIIDYARQRGIREIFGDVLQENRQMRKLCGILGFREAAVADEPGMIRVTLNLEPGAV</sequence>
<evidence type="ECO:0000256" key="3">
    <source>
        <dbReference type="ARBA" id="ARBA00022840"/>
    </source>
</evidence>
<dbReference type="InterPro" id="IPR051538">
    <property type="entry name" value="Acyl-CoA_Synth/Transferase"/>
</dbReference>
<organism evidence="6 7">
    <name type="scientific">Thioalbus denitrificans</name>
    <dbReference type="NCBI Taxonomy" id="547122"/>
    <lineage>
        <taxon>Bacteria</taxon>
        <taxon>Pseudomonadati</taxon>
        <taxon>Pseudomonadota</taxon>
        <taxon>Gammaproteobacteria</taxon>
        <taxon>Chromatiales</taxon>
        <taxon>Ectothiorhodospiraceae</taxon>
        <taxon>Thioalbus</taxon>
    </lineage>
</organism>
<dbReference type="SUPFAM" id="SSF52210">
    <property type="entry name" value="Succinyl-CoA synthetase domains"/>
    <property type="match status" value="2"/>
</dbReference>
<dbReference type="SUPFAM" id="SSF55729">
    <property type="entry name" value="Acyl-CoA N-acyltransferases (Nat)"/>
    <property type="match status" value="1"/>
</dbReference>
<dbReference type="Pfam" id="PF13380">
    <property type="entry name" value="CoA_binding_2"/>
    <property type="match status" value="1"/>
</dbReference>
<dbReference type="FunFam" id="3.30.1490.20:FF:000020">
    <property type="entry name" value="Protein lysine acetyltransferase"/>
    <property type="match status" value="1"/>
</dbReference>
<evidence type="ECO:0000313" key="6">
    <source>
        <dbReference type="EMBL" id="RCX23887.1"/>
    </source>
</evidence>
<evidence type="ECO:0000256" key="4">
    <source>
        <dbReference type="ARBA" id="ARBA00060888"/>
    </source>
</evidence>
<dbReference type="Gene3D" id="3.40.50.261">
    <property type="entry name" value="Succinyl-CoA synthetase domains"/>
    <property type="match status" value="2"/>
</dbReference>
<evidence type="ECO:0000313" key="7">
    <source>
        <dbReference type="Proteomes" id="UP000252707"/>
    </source>
</evidence>
<keyword evidence="6" id="KW-0808">Transferase</keyword>
<comment type="caution">
    <text evidence="6">The sequence shown here is derived from an EMBL/GenBank/DDBJ whole genome shotgun (WGS) entry which is preliminary data.</text>
</comment>
<dbReference type="Gene3D" id="3.40.630.30">
    <property type="match status" value="1"/>
</dbReference>
<dbReference type="Pfam" id="PF13302">
    <property type="entry name" value="Acetyltransf_3"/>
    <property type="match status" value="1"/>
</dbReference>
<dbReference type="Pfam" id="PF13549">
    <property type="entry name" value="ATP-grasp_5"/>
    <property type="match status" value="1"/>
</dbReference>
<dbReference type="OrthoDB" id="9807426at2"/>
<dbReference type="Gene3D" id="3.30.470.20">
    <property type="entry name" value="ATP-grasp fold, B domain"/>
    <property type="match status" value="1"/>
</dbReference>
<protein>
    <submittedName>
        <fullName evidence="6">Acetyltransferase</fullName>
    </submittedName>
</protein>
<dbReference type="GO" id="GO:0005524">
    <property type="term" value="F:ATP binding"/>
    <property type="evidence" value="ECO:0007669"/>
    <property type="project" value="UniProtKB-KW"/>
</dbReference>
<keyword evidence="1" id="KW-0436">Ligase</keyword>
<dbReference type="AlphaFoldDB" id="A0A369BTZ6"/>
<dbReference type="SUPFAM" id="SSF51735">
    <property type="entry name" value="NAD(P)-binding Rossmann-fold domains"/>
    <property type="match status" value="1"/>
</dbReference>
<dbReference type="InterPro" id="IPR000182">
    <property type="entry name" value="GNAT_dom"/>
</dbReference>
<accession>A0A369BTZ6</accession>
<name>A0A369BTZ6_9GAMM</name>
<comment type="similarity">
    <text evidence="4">In the N-terminal section; belongs to the acetate CoA ligase alpha subunit family.</text>
</comment>
<dbReference type="PROSITE" id="PS51186">
    <property type="entry name" value="GNAT"/>
    <property type="match status" value="1"/>
</dbReference>
<dbReference type="Gene3D" id="3.30.1490.20">
    <property type="entry name" value="ATP-grasp fold, A domain"/>
    <property type="match status" value="1"/>
</dbReference>
<dbReference type="InterPro" id="IPR032875">
    <property type="entry name" value="Succ_CoA_lig_flav_dom"/>
</dbReference>
<dbReference type="GO" id="GO:0043758">
    <property type="term" value="F:acetate-CoA ligase (ADP-forming) activity"/>
    <property type="evidence" value="ECO:0007669"/>
    <property type="project" value="InterPro"/>
</dbReference>
<evidence type="ECO:0000256" key="1">
    <source>
        <dbReference type="ARBA" id="ARBA00022598"/>
    </source>
</evidence>
<dbReference type="InterPro" id="IPR016181">
    <property type="entry name" value="Acyl_CoA_acyltransferase"/>
</dbReference>
<dbReference type="InterPro" id="IPR043938">
    <property type="entry name" value="Ligase_CoA_dom"/>
</dbReference>
<evidence type="ECO:0000259" key="5">
    <source>
        <dbReference type="PROSITE" id="PS51186"/>
    </source>
</evidence>
<dbReference type="SUPFAM" id="SSF56059">
    <property type="entry name" value="Glutathione synthetase ATP-binding domain-like"/>
    <property type="match status" value="1"/>
</dbReference>
<dbReference type="RefSeq" id="WP_114281247.1">
    <property type="nucleotide sequence ID" value="NZ_QPJY01000017.1"/>
</dbReference>
<reference evidence="6 7" key="1">
    <citation type="submission" date="2018-07" db="EMBL/GenBank/DDBJ databases">
        <title>Genomic Encyclopedia of Type Strains, Phase IV (KMG-IV): sequencing the most valuable type-strain genomes for metagenomic binning, comparative biology and taxonomic classification.</title>
        <authorList>
            <person name="Goeker M."/>
        </authorList>
    </citation>
    <scope>NUCLEOTIDE SEQUENCE [LARGE SCALE GENOMIC DNA]</scope>
    <source>
        <strain evidence="6 7">DSM 26407</strain>
    </source>
</reference>
<dbReference type="Gene3D" id="3.40.50.720">
    <property type="entry name" value="NAD(P)-binding Rossmann-like Domain"/>
    <property type="match status" value="1"/>
</dbReference>
<gene>
    <name evidence="6" type="ORF">DFQ59_11712</name>
</gene>
<dbReference type="Pfam" id="PF19045">
    <property type="entry name" value="Ligase_CoA_2"/>
    <property type="match status" value="1"/>
</dbReference>
<dbReference type="Pfam" id="PF13607">
    <property type="entry name" value="Succ_CoA_lig"/>
    <property type="match status" value="1"/>
</dbReference>